<proteinExistence type="predicted"/>
<evidence type="ECO:0000313" key="1">
    <source>
        <dbReference type="EMBL" id="THF80802.1"/>
    </source>
</evidence>
<dbReference type="OrthoDB" id="2632990at2"/>
<dbReference type="EMBL" id="SSOB01000010">
    <property type="protein sequence ID" value="THF80802.1"/>
    <property type="molecule type" value="Genomic_DNA"/>
</dbReference>
<dbReference type="AlphaFoldDB" id="A0A4V3WFM4"/>
<evidence type="ECO:0000313" key="2">
    <source>
        <dbReference type="Proteomes" id="UP000310636"/>
    </source>
</evidence>
<reference evidence="1 2" key="1">
    <citation type="submission" date="2019-04" db="EMBL/GenBank/DDBJ databases">
        <title>Cohnella sp. nov. isolated from preserved vegetables.</title>
        <authorList>
            <person name="Lin S.-Y."/>
            <person name="Hung M.-H."/>
            <person name="Young C.-C."/>
        </authorList>
    </citation>
    <scope>NUCLEOTIDE SEQUENCE [LARGE SCALE GENOMIC DNA]</scope>
    <source>
        <strain evidence="1 2">CC-MHH1044</strain>
    </source>
</reference>
<name>A0A4V3WFM4_9BACL</name>
<protein>
    <recommendedName>
        <fullName evidence="3">Flagellar protein FliT</fullName>
    </recommendedName>
</protein>
<sequence length="138" mass="16111">MAKDNLPSRIRAWRGCYENLLNVAAEHAAYLEQLDEDWAGFPALTSKWAEGTAETKRMDEELRAELGDERYEELFRIEALPLVVKINELTDQSIVRMRNEMAAVGGDLKNTRDHRKVMNAYYGMDRQNDTSYYFDRKK</sequence>
<dbReference type="Proteomes" id="UP000310636">
    <property type="component" value="Unassembled WGS sequence"/>
</dbReference>
<organism evidence="1 2">
    <name type="scientific">Cohnella fermenti</name>
    <dbReference type="NCBI Taxonomy" id="2565925"/>
    <lineage>
        <taxon>Bacteria</taxon>
        <taxon>Bacillati</taxon>
        <taxon>Bacillota</taxon>
        <taxon>Bacilli</taxon>
        <taxon>Bacillales</taxon>
        <taxon>Paenibacillaceae</taxon>
        <taxon>Cohnella</taxon>
    </lineage>
</organism>
<accession>A0A4V3WFM4</accession>
<keyword evidence="2" id="KW-1185">Reference proteome</keyword>
<gene>
    <name evidence="1" type="ORF">E6C55_09975</name>
</gene>
<dbReference type="RefSeq" id="WP_136369641.1">
    <property type="nucleotide sequence ID" value="NZ_SSOB01000010.1"/>
</dbReference>
<evidence type="ECO:0008006" key="3">
    <source>
        <dbReference type="Google" id="ProtNLM"/>
    </source>
</evidence>
<comment type="caution">
    <text evidence="1">The sequence shown here is derived from an EMBL/GenBank/DDBJ whole genome shotgun (WGS) entry which is preliminary data.</text>
</comment>